<dbReference type="GO" id="GO:0022857">
    <property type="term" value="F:transmembrane transporter activity"/>
    <property type="evidence" value="ECO:0007669"/>
    <property type="project" value="InterPro"/>
</dbReference>
<feature type="transmembrane region" description="Helical" evidence="8">
    <location>
        <begin position="249"/>
        <end position="268"/>
    </location>
</feature>
<feature type="compositionally biased region" description="Polar residues" evidence="7">
    <location>
        <begin position="228"/>
        <end position="238"/>
    </location>
</feature>
<keyword evidence="6 8" id="KW-0472">Membrane</keyword>
<feature type="transmembrane region" description="Helical" evidence="8">
    <location>
        <begin position="312"/>
        <end position="330"/>
    </location>
</feature>
<feature type="transmembrane region" description="Helical" evidence="8">
    <location>
        <begin position="336"/>
        <end position="359"/>
    </location>
</feature>
<evidence type="ECO:0000256" key="6">
    <source>
        <dbReference type="ARBA" id="ARBA00023136"/>
    </source>
</evidence>
<comment type="caution">
    <text evidence="9">The sequence shown here is derived from an EMBL/GenBank/DDBJ whole genome shotgun (WGS) entry which is preliminary data.</text>
</comment>
<reference evidence="9" key="1">
    <citation type="submission" date="2020-04" db="EMBL/GenBank/DDBJ databases">
        <authorList>
            <person name="Zhang T."/>
        </authorList>
    </citation>
    <scope>NUCLEOTIDE SEQUENCE</scope>
    <source>
        <strain evidence="9">HKST-UBA02</strain>
    </source>
</reference>
<dbReference type="AlphaFoldDB" id="A0A956SDQ7"/>
<dbReference type="Proteomes" id="UP000739538">
    <property type="component" value="Unassembled WGS sequence"/>
</dbReference>
<dbReference type="PANTHER" id="PTHR23517:SF3">
    <property type="entry name" value="INTEGRAL MEMBRANE TRANSPORT PROTEIN"/>
    <property type="match status" value="1"/>
</dbReference>
<feature type="transmembrane region" description="Helical" evidence="8">
    <location>
        <begin position="371"/>
        <end position="393"/>
    </location>
</feature>
<feature type="transmembrane region" description="Helical" evidence="8">
    <location>
        <begin position="39"/>
        <end position="59"/>
    </location>
</feature>
<evidence type="ECO:0000256" key="3">
    <source>
        <dbReference type="ARBA" id="ARBA00022475"/>
    </source>
</evidence>
<evidence type="ECO:0000256" key="8">
    <source>
        <dbReference type="SAM" id="Phobius"/>
    </source>
</evidence>
<dbReference type="GO" id="GO:0005886">
    <property type="term" value="C:plasma membrane"/>
    <property type="evidence" value="ECO:0007669"/>
    <property type="project" value="UniProtKB-SubCell"/>
</dbReference>
<dbReference type="Gene3D" id="1.20.1250.20">
    <property type="entry name" value="MFS general substrate transporter like domains"/>
    <property type="match status" value="1"/>
</dbReference>
<reference evidence="9" key="2">
    <citation type="journal article" date="2021" name="Microbiome">
        <title>Successional dynamics and alternative stable states in a saline activated sludge microbial community over 9 years.</title>
        <authorList>
            <person name="Wang Y."/>
            <person name="Ye J."/>
            <person name="Ju F."/>
            <person name="Liu L."/>
            <person name="Boyd J.A."/>
            <person name="Deng Y."/>
            <person name="Parks D.H."/>
            <person name="Jiang X."/>
            <person name="Yin X."/>
            <person name="Woodcroft B.J."/>
            <person name="Tyson G.W."/>
            <person name="Hugenholtz P."/>
            <person name="Polz M.F."/>
            <person name="Zhang T."/>
        </authorList>
    </citation>
    <scope>NUCLEOTIDE SEQUENCE</scope>
    <source>
        <strain evidence="9">HKST-UBA02</strain>
    </source>
</reference>
<feature type="compositionally biased region" description="Low complexity" evidence="7">
    <location>
        <begin position="191"/>
        <end position="203"/>
    </location>
</feature>
<comment type="subcellular location">
    <subcellularLocation>
        <location evidence="1">Cell membrane</location>
        <topology evidence="1">Multi-pass membrane protein</topology>
    </subcellularLocation>
</comment>
<feature type="transmembrane region" description="Helical" evidence="8">
    <location>
        <begin position="9"/>
        <end position="27"/>
    </location>
</feature>
<feature type="compositionally biased region" description="Low complexity" evidence="7">
    <location>
        <begin position="216"/>
        <end position="226"/>
    </location>
</feature>
<evidence type="ECO:0000256" key="2">
    <source>
        <dbReference type="ARBA" id="ARBA00022448"/>
    </source>
</evidence>
<evidence type="ECO:0000256" key="5">
    <source>
        <dbReference type="ARBA" id="ARBA00022989"/>
    </source>
</evidence>
<name>A0A956SDQ7_UNCEI</name>
<keyword evidence="5 8" id="KW-1133">Transmembrane helix</keyword>
<gene>
    <name evidence="9" type="ORF">KDA27_02035</name>
</gene>
<feature type="transmembrane region" description="Helical" evidence="8">
    <location>
        <begin position="399"/>
        <end position="419"/>
    </location>
</feature>
<keyword evidence="2" id="KW-0813">Transport</keyword>
<feature type="region of interest" description="Disordered" evidence="7">
    <location>
        <begin position="191"/>
        <end position="238"/>
    </location>
</feature>
<keyword evidence="4 8" id="KW-0812">Transmembrane</keyword>
<feature type="compositionally biased region" description="Pro residues" evidence="7">
    <location>
        <begin position="205"/>
        <end position="215"/>
    </location>
</feature>
<organism evidence="9 10">
    <name type="scientific">Eiseniibacteriota bacterium</name>
    <dbReference type="NCBI Taxonomy" id="2212470"/>
    <lineage>
        <taxon>Bacteria</taxon>
        <taxon>Candidatus Eiseniibacteriota</taxon>
    </lineage>
</organism>
<proteinExistence type="predicted"/>
<dbReference type="InterPro" id="IPR050171">
    <property type="entry name" value="MFS_Transporters"/>
</dbReference>
<dbReference type="Pfam" id="PF07690">
    <property type="entry name" value="MFS_1"/>
    <property type="match status" value="1"/>
</dbReference>
<feature type="transmembrane region" description="Helical" evidence="8">
    <location>
        <begin position="280"/>
        <end position="300"/>
    </location>
</feature>
<protein>
    <submittedName>
        <fullName evidence="9">MFS transporter</fullName>
    </submittedName>
</protein>
<dbReference type="InterPro" id="IPR011701">
    <property type="entry name" value="MFS"/>
</dbReference>
<accession>A0A956SDQ7</accession>
<evidence type="ECO:0000313" key="10">
    <source>
        <dbReference type="Proteomes" id="UP000739538"/>
    </source>
</evidence>
<sequence length="435" mass="45062">MSRPLFGRIFLSAGLFDGSFYMVGTLVPLKAVALGASAFQLGLMPVLGAGSYILAALLGGHLSDRWPRITMARWGAALRAAVTLLLFLADTTPHLLAVLPLFGMVNGLFWPGLQAALPSLVTRRRLGALVGQFNVSWSAGKMLGYAVGGVLVDRIGYGLPIWIATIGGGAPALLLPSERDVARSAVAVAQPAGGAGGSKTASGPGPGPGAGPGPEPASAAEPTGATDPTDSAADTSSVSPERAIAWRRIGWTANFLLFGVGATLNYHYPKLLDGLGLGGTEFGVFLGLAYLVQTLTFFLFSHWDGWHYRSGWLFGAEVSVALALFLLPSLSNPWLIWALAPAVGLGLGFAYSGSLFYSLVGPGAHGRSTGLHEAILASGSFLLPFLAGVGVRLTGNLHLPYLFAAAVVLVGVCVQAAWLGRIQRSGPTSSFPTTR</sequence>
<keyword evidence="3" id="KW-1003">Cell membrane</keyword>
<evidence type="ECO:0000256" key="4">
    <source>
        <dbReference type="ARBA" id="ARBA00022692"/>
    </source>
</evidence>
<evidence type="ECO:0000256" key="1">
    <source>
        <dbReference type="ARBA" id="ARBA00004651"/>
    </source>
</evidence>
<dbReference type="InterPro" id="IPR036259">
    <property type="entry name" value="MFS_trans_sf"/>
</dbReference>
<dbReference type="EMBL" id="JAGQHS010000005">
    <property type="protein sequence ID" value="MCA9754553.1"/>
    <property type="molecule type" value="Genomic_DNA"/>
</dbReference>
<dbReference type="SUPFAM" id="SSF103473">
    <property type="entry name" value="MFS general substrate transporter"/>
    <property type="match status" value="1"/>
</dbReference>
<evidence type="ECO:0000313" key="9">
    <source>
        <dbReference type="EMBL" id="MCA9754553.1"/>
    </source>
</evidence>
<evidence type="ECO:0000256" key="7">
    <source>
        <dbReference type="SAM" id="MobiDB-lite"/>
    </source>
</evidence>
<dbReference type="PANTHER" id="PTHR23517">
    <property type="entry name" value="RESISTANCE PROTEIN MDTM, PUTATIVE-RELATED-RELATED"/>
    <property type="match status" value="1"/>
</dbReference>